<reference evidence="1 2" key="1">
    <citation type="submission" date="2010-11" db="EMBL/GenBank/DDBJ databases">
        <title>The complete genome of Thermotoga thermarum DSM 5069.</title>
        <authorList>
            <consortium name="US DOE Joint Genome Institute (JGI-PGF)"/>
            <person name="Lucas S."/>
            <person name="Copeland A."/>
            <person name="Lapidus A."/>
            <person name="Bruce D."/>
            <person name="Goodwin L."/>
            <person name="Pitluck S."/>
            <person name="Kyrpides N."/>
            <person name="Mavromatis K."/>
            <person name="Ivanova N."/>
            <person name="Zeytun A."/>
            <person name="Brettin T."/>
            <person name="Detter J.C."/>
            <person name="Tapia R."/>
            <person name="Han C."/>
            <person name="Land M."/>
            <person name="Hauser L."/>
            <person name="Markowitz V."/>
            <person name="Cheng J.-F."/>
            <person name="Hugenholtz P."/>
            <person name="Woyke T."/>
            <person name="Wu D."/>
            <person name="Spring S."/>
            <person name="Schroeder M."/>
            <person name="Brambilla E."/>
            <person name="Klenk H.-P."/>
            <person name="Eisen J.A."/>
        </authorList>
    </citation>
    <scope>NUCLEOTIDE SEQUENCE [LARGE SCALE GENOMIC DNA]</scope>
    <source>
        <strain evidence="1 2">DSM 5069</strain>
    </source>
</reference>
<accession>F7YUW6</accession>
<keyword evidence="2" id="KW-1185">Reference proteome</keyword>
<dbReference type="STRING" id="688269.Theth_1469"/>
<dbReference type="Proteomes" id="UP000006804">
    <property type="component" value="Chromosome"/>
</dbReference>
<name>F7YUW6_9THEM</name>
<proteinExistence type="predicted"/>
<dbReference type="HOGENOM" id="CLU_1968700_0_0_0"/>
<evidence type="ECO:0000313" key="2">
    <source>
        <dbReference type="Proteomes" id="UP000006804"/>
    </source>
</evidence>
<dbReference type="AlphaFoldDB" id="F7YUW6"/>
<evidence type="ECO:0000313" key="1">
    <source>
        <dbReference type="EMBL" id="AEH51526.1"/>
    </source>
</evidence>
<gene>
    <name evidence="1" type="ORF">Theth_1469</name>
</gene>
<dbReference type="KEGG" id="tta:Theth_1469"/>
<dbReference type="OrthoDB" id="38215at2"/>
<dbReference type="EMBL" id="CP002351">
    <property type="protein sequence ID" value="AEH51526.1"/>
    <property type="molecule type" value="Genomic_DNA"/>
</dbReference>
<organism evidence="1 2">
    <name type="scientific">Pseudothermotoga thermarum DSM 5069</name>
    <dbReference type="NCBI Taxonomy" id="688269"/>
    <lineage>
        <taxon>Bacteria</taxon>
        <taxon>Thermotogati</taxon>
        <taxon>Thermotogota</taxon>
        <taxon>Thermotogae</taxon>
        <taxon>Thermotogales</taxon>
        <taxon>Thermotogaceae</taxon>
        <taxon>Pseudothermotoga</taxon>
    </lineage>
</organism>
<dbReference type="RefSeq" id="WP_013932740.1">
    <property type="nucleotide sequence ID" value="NC_015707.1"/>
</dbReference>
<sequence length="127" mass="14567" precursor="true">MKRFFFITLMFVVATMIAANYGVYHDSTFDRGTAIFISNMSEEKAYLRVVVYNSTGDELWKNTYRLNLYETILIDLTKIINPDINTWGLVLVQSDQLLSISVSYLQDDALFSRDIITEPAQSSMDAK</sequence>
<protein>
    <submittedName>
        <fullName evidence="1">Uncharacterized protein</fullName>
    </submittedName>
</protein>
<dbReference type="PATRIC" id="fig|688269.3.peg.1518"/>